<feature type="compositionally biased region" description="Polar residues" evidence="1">
    <location>
        <begin position="28"/>
        <end position="45"/>
    </location>
</feature>
<evidence type="ECO:0000313" key="2">
    <source>
        <dbReference type="EMBL" id="EMF09830.1"/>
    </source>
</evidence>
<dbReference type="HOGENOM" id="CLU_2185598_0_0_1"/>
<accession>M3BT39</accession>
<feature type="compositionally biased region" description="Low complexity" evidence="1">
    <location>
        <begin position="89"/>
        <end position="101"/>
    </location>
</feature>
<evidence type="ECO:0000256" key="1">
    <source>
        <dbReference type="SAM" id="MobiDB-lite"/>
    </source>
</evidence>
<name>M3BT39_SPHMS</name>
<sequence>MLAPIPPVSPLLPRFLSPSPSLHEQHRPGTSPSINSDVYSDNASIHSARAARMSIGSPTMILHRGGTHHSDSPRGSTGDPFDDPDSPVGRSRQGSAASQASDVSKGLDV</sequence>
<protein>
    <submittedName>
        <fullName evidence="2">Uncharacterized protein</fullName>
    </submittedName>
</protein>
<feature type="compositionally biased region" description="Low complexity" evidence="1">
    <location>
        <begin position="11"/>
        <end position="22"/>
    </location>
</feature>
<evidence type="ECO:0000313" key="3">
    <source>
        <dbReference type="Proteomes" id="UP000016931"/>
    </source>
</evidence>
<reference evidence="2 3" key="1">
    <citation type="journal article" date="2012" name="PLoS Pathog.">
        <title>Diverse lifestyles and strategies of plant pathogenesis encoded in the genomes of eighteen Dothideomycetes fungi.</title>
        <authorList>
            <person name="Ohm R.A."/>
            <person name="Feau N."/>
            <person name="Henrissat B."/>
            <person name="Schoch C.L."/>
            <person name="Horwitz B.A."/>
            <person name="Barry K.W."/>
            <person name="Condon B.J."/>
            <person name="Copeland A.C."/>
            <person name="Dhillon B."/>
            <person name="Glaser F."/>
            <person name="Hesse C.N."/>
            <person name="Kosti I."/>
            <person name="LaButti K."/>
            <person name="Lindquist E.A."/>
            <person name="Lucas S."/>
            <person name="Salamov A.A."/>
            <person name="Bradshaw R.E."/>
            <person name="Ciuffetti L."/>
            <person name="Hamelin R.C."/>
            <person name="Kema G.H.J."/>
            <person name="Lawrence C."/>
            <person name="Scott J.A."/>
            <person name="Spatafora J.W."/>
            <person name="Turgeon B.G."/>
            <person name="de Wit P.J.G.M."/>
            <person name="Zhong S."/>
            <person name="Goodwin S.B."/>
            <person name="Grigoriev I.V."/>
        </authorList>
    </citation>
    <scope>NUCLEOTIDE SEQUENCE [LARGE SCALE GENOMIC DNA]</scope>
    <source>
        <strain evidence="2 3">SO2202</strain>
    </source>
</reference>
<dbReference type="Proteomes" id="UP000016931">
    <property type="component" value="Unassembled WGS sequence"/>
</dbReference>
<organism evidence="2 3">
    <name type="scientific">Sphaerulina musiva (strain SO2202)</name>
    <name type="common">Poplar stem canker fungus</name>
    <name type="synonym">Septoria musiva</name>
    <dbReference type="NCBI Taxonomy" id="692275"/>
    <lineage>
        <taxon>Eukaryota</taxon>
        <taxon>Fungi</taxon>
        <taxon>Dikarya</taxon>
        <taxon>Ascomycota</taxon>
        <taxon>Pezizomycotina</taxon>
        <taxon>Dothideomycetes</taxon>
        <taxon>Dothideomycetidae</taxon>
        <taxon>Mycosphaerellales</taxon>
        <taxon>Mycosphaerellaceae</taxon>
        <taxon>Sphaerulina</taxon>
    </lineage>
</organism>
<dbReference type="GeneID" id="27903633"/>
<dbReference type="RefSeq" id="XP_016757951.1">
    <property type="nucleotide sequence ID" value="XM_016906496.1"/>
</dbReference>
<dbReference type="OrthoDB" id="3647395at2759"/>
<keyword evidence="3" id="KW-1185">Reference proteome</keyword>
<dbReference type="STRING" id="692275.M3BT39"/>
<dbReference type="AlphaFoldDB" id="M3BT39"/>
<dbReference type="EMBL" id="KB456268">
    <property type="protein sequence ID" value="EMF09830.1"/>
    <property type="molecule type" value="Genomic_DNA"/>
</dbReference>
<proteinExistence type="predicted"/>
<feature type="compositionally biased region" description="Pro residues" evidence="1">
    <location>
        <begin position="1"/>
        <end position="10"/>
    </location>
</feature>
<gene>
    <name evidence="2" type="ORF">SEPMUDRAFT_150949</name>
</gene>
<feature type="region of interest" description="Disordered" evidence="1">
    <location>
        <begin position="1"/>
        <end position="109"/>
    </location>
</feature>